<evidence type="ECO:0000259" key="10">
    <source>
        <dbReference type="Pfam" id="PF15412"/>
    </source>
</evidence>
<evidence type="ECO:0000313" key="12">
    <source>
        <dbReference type="Proteomes" id="UP000005627"/>
    </source>
</evidence>
<evidence type="ECO:0000256" key="4">
    <source>
        <dbReference type="ARBA" id="ARBA00023172"/>
    </source>
</evidence>
<dbReference type="Proteomes" id="UP000005627">
    <property type="component" value="Chromosome 7"/>
</dbReference>
<dbReference type="EMBL" id="HE616748">
    <property type="protein sequence ID" value="CCE93639.1"/>
    <property type="molecule type" value="Genomic_DNA"/>
</dbReference>
<proteinExistence type="inferred from homology"/>
<comment type="subcellular location">
    <subcellularLocation>
        <location evidence="1 7">Nucleus</location>
    </subcellularLocation>
</comment>
<dbReference type="RefSeq" id="XP_003682850.1">
    <property type="nucleotide sequence ID" value="XM_003682802.1"/>
</dbReference>
<dbReference type="PANTHER" id="PTHR16140:SF0">
    <property type="entry name" value="NON-STRUCTURAL MAINTENANCE OF CHROMOSOMES ELEMENT 4"/>
    <property type="match status" value="1"/>
</dbReference>
<dbReference type="GO" id="GO:0005634">
    <property type="term" value="C:nucleus"/>
    <property type="evidence" value="ECO:0007669"/>
    <property type="project" value="UniProtKB-SubCell"/>
</dbReference>
<sequence>MPPMPPRGTKRPHEDDTEGTADGDRLMDGERRGEAVEFEVLQAYRTFEDEMSKEKAKAARTGDIHIAIKSLDEVDSLFSKVSGSKNNGLLAHDARAIVSISELAQMSVRNLKFDDSRSLVNLEDVLNCCKRYMLGSFFSLNGITESVSPSAQALEHTDTADSERERTPVDGEENTPVDDGSDRLKLSSKRKSYLQQFATYEEFHQFNWFKMGSLFDIVSRNVAIVDHLSGPLSLQRKERAPITRRARQLDGNSEVETASKVSAESLATEELTTPVLVRECYKKVKQKKGHDPINLFKLVIDPFSYAKSVENLFYTSFLIKEGHLVMQEDDEGFPSVRVKESLPADPDARKLEALKRRNTAQNHIIFQLDMPTWKSLIDIYGITSAFLD</sequence>
<evidence type="ECO:0000256" key="5">
    <source>
        <dbReference type="ARBA" id="ARBA00023204"/>
    </source>
</evidence>
<gene>
    <name evidence="11" type="primary">TDEL0G02720</name>
    <name evidence="11" type="ORF">TDEL_0G02720</name>
</gene>
<dbReference type="GeneID" id="11504855"/>
<dbReference type="HOGENOM" id="CLU_041037_5_1_1"/>
<feature type="domain" description="Non-structural maintenance of chromosome element 4 C-terminal" evidence="9">
    <location>
        <begin position="292"/>
        <end position="386"/>
    </location>
</feature>
<dbReference type="Pfam" id="PF15412">
    <property type="entry name" value="Nse4-Nse3_bdg"/>
    <property type="match status" value="1"/>
</dbReference>
<keyword evidence="12" id="KW-1185">Reference proteome</keyword>
<name>G8ZZ14_TORDE</name>
<evidence type="ECO:0000256" key="8">
    <source>
        <dbReference type="SAM" id="MobiDB-lite"/>
    </source>
</evidence>
<evidence type="ECO:0000256" key="2">
    <source>
        <dbReference type="ARBA" id="ARBA00008997"/>
    </source>
</evidence>
<comment type="subunit">
    <text evidence="7">Component of the SMC5-SMC6 complex.</text>
</comment>
<dbReference type="KEGG" id="tdl:TDEL_0G02720"/>
<dbReference type="GO" id="GO:0030915">
    <property type="term" value="C:Smc5-Smc6 complex"/>
    <property type="evidence" value="ECO:0007669"/>
    <property type="project" value="UniProtKB-UniRule"/>
</dbReference>
<dbReference type="AlphaFoldDB" id="G8ZZ14"/>
<dbReference type="OrthoDB" id="361242at2759"/>
<accession>G8ZZ14</accession>
<feature type="region of interest" description="Disordered" evidence="8">
    <location>
        <begin position="1"/>
        <end position="31"/>
    </location>
</feature>
<keyword evidence="3 7" id="KW-0227">DNA damage</keyword>
<keyword evidence="5 7" id="KW-0234">DNA repair</keyword>
<dbReference type="InterPro" id="IPR014854">
    <property type="entry name" value="Nse4_C"/>
</dbReference>
<comment type="similarity">
    <text evidence="2 7">Belongs to the NSE4 family.</text>
</comment>
<evidence type="ECO:0000256" key="7">
    <source>
        <dbReference type="RuleBase" id="RU365071"/>
    </source>
</evidence>
<dbReference type="Pfam" id="PF08743">
    <property type="entry name" value="Nse4_C"/>
    <property type="match status" value="1"/>
</dbReference>
<dbReference type="GO" id="GO:0019789">
    <property type="term" value="F:SUMO transferase activity"/>
    <property type="evidence" value="ECO:0007669"/>
    <property type="project" value="EnsemblFungi"/>
</dbReference>
<evidence type="ECO:0000313" key="11">
    <source>
        <dbReference type="EMBL" id="CCE93639.1"/>
    </source>
</evidence>
<feature type="domain" description="Nse4/EID protein Nse3/MAGE-binding" evidence="10">
    <location>
        <begin position="93"/>
        <end position="139"/>
    </location>
</feature>
<evidence type="ECO:0000256" key="1">
    <source>
        <dbReference type="ARBA" id="ARBA00004123"/>
    </source>
</evidence>
<dbReference type="GO" id="GO:0006281">
    <property type="term" value="P:DNA repair"/>
    <property type="evidence" value="ECO:0007669"/>
    <property type="project" value="UniProtKB-UniRule"/>
</dbReference>
<keyword evidence="4 7" id="KW-0233">DNA recombination</keyword>
<dbReference type="GO" id="GO:0006310">
    <property type="term" value="P:DNA recombination"/>
    <property type="evidence" value="ECO:0007669"/>
    <property type="project" value="UniProtKB-UniRule"/>
</dbReference>
<protein>
    <recommendedName>
        <fullName evidence="7">Non-structural maintenance of chromosomes element 4</fullName>
    </recommendedName>
</protein>
<feature type="region of interest" description="Disordered" evidence="8">
    <location>
        <begin position="149"/>
        <end position="183"/>
    </location>
</feature>
<dbReference type="InterPro" id="IPR027786">
    <property type="entry name" value="Nse4/EID"/>
</dbReference>
<comment type="function">
    <text evidence="7">Component of the SMC5-SMC6 complex, that promotes sister chromatid alignment after DNA damage and facilitates double-stranded DNA breaks (DSBs) repair via homologous recombination between sister chromatids.</text>
</comment>
<evidence type="ECO:0000256" key="6">
    <source>
        <dbReference type="ARBA" id="ARBA00023242"/>
    </source>
</evidence>
<reference evidence="11 12" key="1">
    <citation type="journal article" date="2011" name="Proc. Natl. Acad. Sci. U.S.A.">
        <title>Evolutionary erosion of yeast sex chromosomes by mating-type switching accidents.</title>
        <authorList>
            <person name="Gordon J.L."/>
            <person name="Armisen D."/>
            <person name="Proux-Wera E."/>
            <person name="Oheigeartaigh S.S."/>
            <person name="Byrne K.P."/>
            <person name="Wolfe K.H."/>
        </authorList>
    </citation>
    <scope>NUCLEOTIDE SEQUENCE [LARGE SCALE GENOMIC DNA]</scope>
    <source>
        <strain evidence="12">ATCC 10662 / CBS 1146 / NBRC 0425 / NCYC 2629 / NRRL Y-866</strain>
    </source>
</reference>
<dbReference type="InterPro" id="IPR029225">
    <property type="entry name" value="Nse4_Nse3-bd"/>
</dbReference>
<dbReference type="eggNOG" id="KOG2866">
    <property type="taxonomic scope" value="Eukaryota"/>
</dbReference>
<organism evidence="11 12">
    <name type="scientific">Torulaspora delbrueckii</name>
    <name type="common">Yeast</name>
    <name type="synonym">Candida colliculosa</name>
    <dbReference type="NCBI Taxonomy" id="4950"/>
    <lineage>
        <taxon>Eukaryota</taxon>
        <taxon>Fungi</taxon>
        <taxon>Dikarya</taxon>
        <taxon>Ascomycota</taxon>
        <taxon>Saccharomycotina</taxon>
        <taxon>Saccharomycetes</taxon>
        <taxon>Saccharomycetales</taxon>
        <taxon>Saccharomycetaceae</taxon>
        <taxon>Torulaspora</taxon>
    </lineage>
</organism>
<evidence type="ECO:0000256" key="3">
    <source>
        <dbReference type="ARBA" id="ARBA00022763"/>
    </source>
</evidence>
<keyword evidence="6 7" id="KW-0539">Nucleus</keyword>
<feature type="compositionally biased region" description="Basic and acidic residues" evidence="8">
    <location>
        <begin position="155"/>
        <end position="169"/>
    </location>
</feature>
<feature type="compositionally biased region" description="Basic and acidic residues" evidence="8">
    <location>
        <begin position="22"/>
        <end position="31"/>
    </location>
</feature>
<dbReference type="STRING" id="1076872.G8ZZ14"/>
<dbReference type="PANTHER" id="PTHR16140">
    <property type="entry name" value="NON-STRUCTURAL MAINTENANCE OF CHROMOSOMES ELEMENT 4"/>
    <property type="match status" value="1"/>
</dbReference>
<evidence type="ECO:0000259" key="9">
    <source>
        <dbReference type="Pfam" id="PF08743"/>
    </source>
</evidence>
<dbReference type="FunCoup" id="G8ZZ14">
    <property type="interactions" value="33"/>
</dbReference>
<dbReference type="InParanoid" id="G8ZZ14"/>